<feature type="transmembrane region" description="Helical" evidence="13">
    <location>
        <begin position="375"/>
        <end position="394"/>
    </location>
</feature>
<dbReference type="GO" id="GO:0006506">
    <property type="term" value="P:GPI anchor biosynthetic process"/>
    <property type="evidence" value="ECO:0007669"/>
    <property type="project" value="UniProtKB-UniPathway"/>
</dbReference>
<evidence type="ECO:0000313" key="16">
    <source>
        <dbReference type="Proteomes" id="UP000193411"/>
    </source>
</evidence>
<dbReference type="Proteomes" id="UP000193411">
    <property type="component" value="Unassembled WGS sequence"/>
</dbReference>
<evidence type="ECO:0000256" key="14">
    <source>
        <dbReference type="SAM" id="SignalP"/>
    </source>
</evidence>
<comment type="function">
    <text evidence="12 13">Mannosyltransferase involved in glycosylphosphatidylinositol-anchor biosynthesis. Transfers the first alpha-1,4-mannose to GlcN-acyl-PI during GPI precursor assembly. Required for cell wall integrity.</text>
</comment>
<feature type="transmembrane region" description="Helical" evidence="13">
    <location>
        <begin position="316"/>
        <end position="341"/>
    </location>
</feature>
<dbReference type="PANTHER" id="PTHR12886:SF0">
    <property type="entry name" value="GPI MANNOSYLTRANSFERASE 1"/>
    <property type="match status" value="1"/>
</dbReference>
<feature type="transmembrane region" description="Helical" evidence="13">
    <location>
        <begin position="218"/>
        <end position="240"/>
    </location>
</feature>
<protein>
    <recommendedName>
        <fullName evidence="4 13">GPI mannosyltransferase 1</fullName>
        <ecNumber evidence="13">2.4.1.-</ecNumber>
    </recommendedName>
    <alternativeName>
        <fullName evidence="13">GPI mannosyltransferase I</fullName>
    </alternativeName>
</protein>
<dbReference type="EC" id="2.4.1.-" evidence="13"/>
<accession>A0A1Y2HBJ9</accession>
<evidence type="ECO:0000256" key="11">
    <source>
        <dbReference type="ARBA" id="ARBA00023136"/>
    </source>
</evidence>
<dbReference type="OrthoDB" id="1741594at2759"/>
<dbReference type="InterPro" id="IPR007704">
    <property type="entry name" value="PIG-M"/>
</dbReference>
<feature type="transmembrane region" description="Helical" evidence="13">
    <location>
        <begin position="78"/>
        <end position="100"/>
    </location>
</feature>
<dbReference type="AlphaFoldDB" id="A0A1Y2HBJ9"/>
<keyword evidence="6 13" id="KW-0328">Glycosyltransferase</keyword>
<evidence type="ECO:0000256" key="7">
    <source>
        <dbReference type="ARBA" id="ARBA00022679"/>
    </source>
</evidence>
<name>A0A1Y2HBJ9_9FUNG</name>
<feature type="transmembrane region" description="Helical" evidence="13">
    <location>
        <begin position="347"/>
        <end position="363"/>
    </location>
</feature>
<evidence type="ECO:0000256" key="5">
    <source>
        <dbReference type="ARBA" id="ARBA00022502"/>
    </source>
</evidence>
<keyword evidence="11 13" id="KW-0472">Membrane</keyword>
<keyword evidence="9 13" id="KW-0256">Endoplasmic reticulum</keyword>
<evidence type="ECO:0000313" key="15">
    <source>
        <dbReference type="EMBL" id="ORZ31949.1"/>
    </source>
</evidence>
<keyword evidence="5 13" id="KW-0337">GPI-anchor biosynthesis</keyword>
<evidence type="ECO:0000256" key="4">
    <source>
        <dbReference type="ARBA" id="ARBA00013797"/>
    </source>
</evidence>
<keyword evidence="14" id="KW-0732">Signal</keyword>
<keyword evidence="8 13" id="KW-0812">Transmembrane</keyword>
<comment type="subcellular location">
    <subcellularLocation>
        <location evidence="1 13">Endoplasmic reticulum membrane</location>
        <topology evidence="1 13">Multi-pass membrane protein</topology>
    </subcellularLocation>
</comment>
<comment type="caution">
    <text evidence="15">The sequence shown here is derived from an EMBL/GenBank/DDBJ whole genome shotgun (WGS) entry which is preliminary data.</text>
</comment>
<dbReference type="UniPathway" id="UPA00196"/>
<evidence type="ECO:0000256" key="13">
    <source>
        <dbReference type="RuleBase" id="RU365064"/>
    </source>
</evidence>
<proteinExistence type="inferred from homology"/>
<dbReference type="PANTHER" id="PTHR12886">
    <property type="entry name" value="PIG-M MANNOSYLTRANSFERASE"/>
    <property type="match status" value="1"/>
</dbReference>
<dbReference type="GO" id="GO:0004376">
    <property type="term" value="F:GPI mannosyltransferase activity"/>
    <property type="evidence" value="ECO:0007669"/>
    <property type="project" value="InterPro"/>
</dbReference>
<evidence type="ECO:0000256" key="12">
    <source>
        <dbReference type="ARBA" id="ARBA00025399"/>
    </source>
</evidence>
<dbReference type="GO" id="GO:1990529">
    <property type="term" value="C:glycosylphosphatidylinositol-mannosyltransferase I complex"/>
    <property type="evidence" value="ECO:0007669"/>
    <property type="project" value="TreeGrafter"/>
</dbReference>
<feature type="transmembrane region" description="Helical" evidence="13">
    <location>
        <begin position="406"/>
        <end position="428"/>
    </location>
</feature>
<gene>
    <name evidence="15" type="ORF">BCR44DRAFT_120627</name>
</gene>
<dbReference type="EMBL" id="MCFL01000053">
    <property type="protein sequence ID" value="ORZ31949.1"/>
    <property type="molecule type" value="Genomic_DNA"/>
</dbReference>
<evidence type="ECO:0000256" key="1">
    <source>
        <dbReference type="ARBA" id="ARBA00004477"/>
    </source>
</evidence>
<dbReference type="STRING" id="765915.A0A1Y2HBJ9"/>
<evidence type="ECO:0000256" key="8">
    <source>
        <dbReference type="ARBA" id="ARBA00022692"/>
    </source>
</evidence>
<sequence length="429" mass="47993">MLFAWPVAVTLGLLLRLGMLAWGAWQDAHLPVPYTDIDYHVFMDAAFAVARGGSPYDRATYRYTPLLAWILLPGTWSWWTWMWGKLLFVGADLIAAFLIRRLCTVTLARQPRQSKATSAHAVDRATILTAACWLLNPFVANIATRGSAESLLCALCVAIPLLMYQRRLTFAAVTLGLAVHLKIYPGLYALPIVIHLLGRQPNRLLSRPWPSPAQWIQTIRFGIISLATFFALSALMYAVYGSEFIDHTYLYHITRTDHRHNFSVYFPLMYHQLSGTPAATAATTSPSASATAAAAASVPAASASALLPFVAQMSMVVLLGAVYAPVDLVVAMFMQTFAFVAFNKVMTSQYFMWWLCYLPMVLARMRGKIGWRRGLAWIGMWVLAQALWLQNAFLLEFRATNTFRQLFWSGLFLFAVHVGLLVEAVRLLQ</sequence>
<keyword evidence="7 13" id="KW-0808">Transferase</keyword>
<evidence type="ECO:0000256" key="2">
    <source>
        <dbReference type="ARBA" id="ARBA00004687"/>
    </source>
</evidence>
<keyword evidence="16" id="KW-1185">Reference proteome</keyword>
<feature type="chain" id="PRO_5013322424" description="GPI mannosyltransferase 1" evidence="14">
    <location>
        <begin position="24"/>
        <end position="429"/>
    </location>
</feature>
<comment type="similarity">
    <text evidence="3 13">Belongs to the PIGM family.</text>
</comment>
<evidence type="ECO:0000256" key="9">
    <source>
        <dbReference type="ARBA" id="ARBA00022824"/>
    </source>
</evidence>
<feature type="signal peptide" evidence="14">
    <location>
        <begin position="1"/>
        <end position="23"/>
    </location>
</feature>
<organism evidence="15 16">
    <name type="scientific">Catenaria anguillulae PL171</name>
    <dbReference type="NCBI Taxonomy" id="765915"/>
    <lineage>
        <taxon>Eukaryota</taxon>
        <taxon>Fungi</taxon>
        <taxon>Fungi incertae sedis</taxon>
        <taxon>Blastocladiomycota</taxon>
        <taxon>Blastocladiomycetes</taxon>
        <taxon>Blastocladiales</taxon>
        <taxon>Catenariaceae</taxon>
        <taxon>Catenaria</taxon>
    </lineage>
</organism>
<dbReference type="GO" id="GO:0005789">
    <property type="term" value="C:endoplasmic reticulum membrane"/>
    <property type="evidence" value="ECO:0007669"/>
    <property type="project" value="UniProtKB-SubCell"/>
</dbReference>
<reference evidence="15 16" key="1">
    <citation type="submission" date="2016-07" db="EMBL/GenBank/DDBJ databases">
        <title>Pervasive Adenine N6-methylation of Active Genes in Fungi.</title>
        <authorList>
            <consortium name="DOE Joint Genome Institute"/>
            <person name="Mondo S.J."/>
            <person name="Dannebaum R.O."/>
            <person name="Kuo R.C."/>
            <person name="Labutti K."/>
            <person name="Haridas S."/>
            <person name="Kuo A."/>
            <person name="Salamov A."/>
            <person name="Ahrendt S.R."/>
            <person name="Lipzen A."/>
            <person name="Sullivan W."/>
            <person name="Andreopoulos W.B."/>
            <person name="Clum A."/>
            <person name="Lindquist E."/>
            <person name="Daum C."/>
            <person name="Ramamoorthy G.K."/>
            <person name="Gryganskyi A."/>
            <person name="Culley D."/>
            <person name="Magnuson J.K."/>
            <person name="James T.Y."/>
            <person name="O'Malley M.A."/>
            <person name="Stajich J.E."/>
            <person name="Spatafora J.W."/>
            <person name="Visel A."/>
            <person name="Grigoriev I.V."/>
        </authorList>
    </citation>
    <scope>NUCLEOTIDE SEQUENCE [LARGE SCALE GENOMIC DNA]</scope>
    <source>
        <strain evidence="15 16">PL171</strain>
    </source>
</reference>
<dbReference type="GO" id="GO:0051751">
    <property type="term" value="F:alpha-1,4-mannosyltransferase activity"/>
    <property type="evidence" value="ECO:0007669"/>
    <property type="project" value="InterPro"/>
</dbReference>
<evidence type="ECO:0000256" key="10">
    <source>
        <dbReference type="ARBA" id="ARBA00022989"/>
    </source>
</evidence>
<feature type="transmembrane region" description="Helical" evidence="13">
    <location>
        <begin position="171"/>
        <end position="198"/>
    </location>
</feature>
<dbReference type="Pfam" id="PF05007">
    <property type="entry name" value="Mannosyl_trans"/>
    <property type="match status" value="1"/>
</dbReference>
<evidence type="ECO:0000256" key="6">
    <source>
        <dbReference type="ARBA" id="ARBA00022676"/>
    </source>
</evidence>
<keyword evidence="10 13" id="KW-1133">Transmembrane helix</keyword>
<comment type="pathway">
    <text evidence="2 13">Glycolipid biosynthesis; glycosylphosphatidylinositol-anchor biosynthesis.</text>
</comment>
<evidence type="ECO:0000256" key="3">
    <source>
        <dbReference type="ARBA" id="ARBA00011071"/>
    </source>
</evidence>